<gene>
    <name evidence="2" type="ORF">ATK78_0636</name>
</gene>
<keyword evidence="3" id="KW-1185">Reference proteome</keyword>
<dbReference type="RefSeq" id="WP_166664806.1">
    <property type="nucleotide sequence ID" value="NZ_SNYC01000003.1"/>
</dbReference>
<dbReference type="Pfam" id="PF16389">
    <property type="entry name" value="DUF4998"/>
    <property type="match status" value="1"/>
</dbReference>
<feature type="signal peptide" evidence="1">
    <location>
        <begin position="1"/>
        <end position="22"/>
    </location>
</feature>
<feature type="chain" id="PRO_5020321165" evidence="1">
    <location>
        <begin position="23"/>
        <end position="247"/>
    </location>
</feature>
<evidence type="ECO:0000256" key="1">
    <source>
        <dbReference type="SAM" id="SignalP"/>
    </source>
</evidence>
<dbReference type="EMBL" id="SNYC01000003">
    <property type="protein sequence ID" value="TDQ11513.1"/>
    <property type="molecule type" value="Genomic_DNA"/>
</dbReference>
<accession>A0A4V3D1J9</accession>
<proteinExistence type="predicted"/>
<sequence length="247" mass="27787">MNIKTLKLSLLFLASAFLMLTASCEKMGDTYSDYLKGGEITYPGKADSLAAFPGNQRIALQWLIMSDPKVVKGVVYWNNHADSVVVPIQKTSKVDTIKVILPNMEESLYTFEVYTYDKSGNRSIGSQVIGEVFGESYQKTISNRLIKSVSWLNLPLQGTTPAFKGAEITWYGVNAQAIFLEIEYIKEDGTIVKLREEPVRAVGRPPLFRETTRLPNCKVNSTIKYRTAFVPDPLAIDTFYTEIKQYN</sequence>
<evidence type="ECO:0000313" key="2">
    <source>
        <dbReference type="EMBL" id="TDQ11513.1"/>
    </source>
</evidence>
<organism evidence="2 3">
    <name type="scientific">Pedobacter metabolipauper</name>
    <dbReference type="NCBI Taxonomy" id="425513"/>
    <lineage>
        <taxon>Bacteria</taxon>
        <taxon>Pseudomonadati</taxon>
        <taxon>Bacteroidota</taxon>
        <taxon>Sphingobacteriia</taxon>
        <taxon>Sphingobacteriales</taxon>
        <taxon>Sphingobacteriaceae</taxon>
        <taxon>Pedobacter</taxon>
    </lineage>
</organism>
<name>A0A4V3D1J9_9SPHI</name>
<evidence type="ECO:0000313" key="3">
    <source>
        <dbReference type="Proteomes" id="UP000295620"/>
    </source>
</evidence>
<reference evidence="2 3" key="1">
    <citation type="submission" date="2019-03" db="EMBL/GenBank/DDBJ databases">
        <title>Genomic Encyclopedia of Archaeal and Bacterial Type Strains, Phase II (KMG-II): from individual species to whole genera.</title>
        <authorList>
            <person name="Goeker M."/>
        </authorList>
    </citation>
    <scope>NUCLEOTIDE SEQUENCE [LARGE SCALE GENOMIC DNA]</scope>
    <source>
        <strain evidence="2 3">DSM 19035</strain>
    </source>
</reference>
<keyword evidence="1" id="KW-0732">Signal</keyword>
<dbReference type="Proteomes" id="UP000295620">
    <property type="component" value="Unassembled WGS sequence"/>
</dbReference>
<comment type="caution">
    <text evidence="2">The sequence shown here is derived from an EMBL/GenBank/DDBJ whole genome shotgun (WGS) entry which is preliminary data.</text>
</comment>
<dbReference type="AlphaFoldDB" id="A0A4V3D1J9"/>
<dbReference type="PROSITE" id="PS51257">
    <property type="entry name" value="PROKAR_LIPOPROTEIN"/>
    <property type="match status" value="1"/>
</dbReference>
<protein>
    <submittedName>
        <fullName evidence="2">Uncharacterized protein DUF4998</fullName>
    </submittedName>
</protein>